<evidence type="ECO:0000313" key="8">
    <source>
        <dbReference type="Proteomes" id="UP001431209"/>
    </source>
</evidence>
<evidence type="ECO:0000256" key="1">
    <source>
        <dbReference type="ARBA" id="ARBA00001947"/>
    </source>
</evidence>
<dbReference type="EMBL" id="JAOPGA020001408">
    <property type="protein sequence ID" value="KAL0488151.1"/>
    <property type="molecule type" value="Genomic_DNA"/>
</dbReference>
<keyword evidence="4" id="KW-0378">Hydrolase</keyword>
<evidence type="ECO:0000259" key="6">
    <source>
        <dbReference type="SMART" id="SM00849"/>
    </source>
</evidence>
<evidence type="ECO:0000256" key="4">
    <source>
        <dbReference type="ARBA" id="ARBA00022801"/>
    </source>
</evidence>
<comment type="similarity">
    <text evidence="2">Belongs to the metallo-beta-lactamase superfamily.</text>
</comment>
<dbReference type="AlphaFoldDB" id="A0AAW2ZHC6"/>
<dbReference type="CDD" id="cd07730">
    <property type="entry name" value="metallo-hydrolase-like_MBL-fold"/>
    <property type="match status" value="1"/>
</dbReference>
<gene>
    <name evidence="7" type="ORF">AKO1_008961</name>
</gene>
<sequence length="314" mass="35746">MSKIDEVHLLCAGYCTHPECIIISTGKCQKIKIPNMFALLRHSERGYILFDTGYTGRFYEETRSFPYNVYAFVTPVYVDNHQTAVVQLRDMGILAHQITHIIVSHFHADHVSGLRDFPMAKIVCLKTEYDAVMKLRSSSSFTAVRHAFLPNLLPSDFEQRVIVVDDNLFNSPNPTGQYVQHLNSKYKPFDIGYDLFEDGSIIIVSLPGHTPGHLGCFATKPTGEKFFFIGDACWHSDSFRGTVKVDDIIPPNSLTALIHYHWDSYISTIKAIRQLYIDQLEGRMPEIGSLQIIPSHCPELFKKYKLKNTLKSKL</sequence>
<evidence type="ECO:0000256" key="2">
    <source>
        <dbReference type="ARBA" id="ARBA00007749"/>
    </source>
</evidence>
<dbReference type="SMART" id="SM00849">
    <property type="entry name" value="Lactamase_B"/>
    <property type="match status" value="1"/>
</dbReference>
<organism evidence="7 8">
    <name type="scientific">Acrasis kona</name>
    <dbReference type="NCBI Taxonomy" id="1008807"/>
    <lineage>
        <taxon>Eukaryota</taxon>
        <taxon>Discoba</taxon>
        <taxon>Heterolobosea</taxon>
        <taxon>Tetramitia</taxon>
        <taxon>Eutetramitia</taxon>
        <taxon>Acrasidae</taxon>
        <taxon>Acrasis</taxon>
    </lineage>
</organism>
<comment type="cofactor">
    <cofactor evidence="1">
        <name>Zn(2+)</name>
        <dbReference type="ChEBI" id="CHEBI:29105"/>
    </cofactor>
</comment>
<comment type="caution">
    <text evidence="7">The sequence shown here is derived from an EMBL/GenBank/DDBJ whole genome shotgun (WGS) entry which is preliminary data.</text>
</comment>
<evidence type="ECO:0000313" key="7">
    <source>
        <dbReference type="EMBL" id="KAL0488151.1"/>
    </source>
</evidence>
<keyword evidence="8" id="KW-1185">Reference proteome</keyword>
<accession>A0AAW2ZHC6</accession>
<dbReference type="InterPro" id="IPR051013">
    <property type="entry name" value="MBL_superfamily_lactonases"/>
</dbReference>
<feature type="domain" description="Metallo-beta-lactamase" evidence="6">
    <location>
        <begin position="34"/>
        <end position="261"/>
    </location>
</feature>
<evidence type="ECO:0000256" key="3">
    <source>
        <dbReference type="ARBA" id="ARBA00022723"/>
    </source>
</evidence>
<name>A0AAW2ZHC6_9EUKA</name>
<dbReference type="SUPFAM" id="SSF56281">
    <property type="entry name" value="Metallo-hydrolase/oxidoreductase"/>
    <property type="match status" value="1"/>
</dbReference>
<keyword evidence="5" id="KW-0862">Zinc</keyword>
<dbReference type="GO" id="GO:0016787">
    <property type="term" value="F:hydrolase activity"/>
    <property type="evidence" value="ECO:0007669"/>
    <property type="project" value="UniProtKB-KW"/>
</dbReference>
<dbReference type="Proteomes" id="UP001431209">
    <property type="component" value="Unassembled WGS sequence"/>
</dbReference>
<keyword evidence="3" id="KW-0479">Metal-binding</keyword>
<dbReference type="PANTHER" id="PTHR42978:SF2">
    <property type="entry name" value="102 KBASES UNSTABLE REGION: FROM 1 TO 119443"/>
    <property type="match status" value="1"/>
</dbReference>
<reference evidence="7 8" key="1">
    <citation type="submission" date="2024-03" db="EMBL/GenBank/DDBJ databases">
        <title>The Acrasis kona genome and developmental transcriptomes reveal deep origins of eukaryotic multicellular pathways.</title>
        <authorList>
            <person name="Sheikh S."/>
            <person name="Fu C.-J."/>
            <person name="Brown M.W."/>
            <person name="Baldauf S.L."/>
        </authorList>
    </citation>
    <scope>NUCLEOTIDE SEQUENCE [LARGE SCALE GENOMIC DNA]</scope>
    <source>
        <strain evidence="7 8">ATCC MYA-3509</strain>
    </source>
</reference>
<dbReference type="GO" id="GO:0046872">
    <property type="term" value="F:metal ion binding"/>
    <property type="evidence" value="ECO:0007669"/>
    <property type="project" value="UniProtKB-KW"/>
</dbReference>
<protein>
    <submittedName>
        <fullName evidence="7">N-acyl homoserine lactonase</fullName>
    </submittedName>
</protein>
<dbReference type="Pfam" id="PF00753">
    <property type="entry name" value="Lactamase_B"/>
    <property type="match status" value="1"/>
</dbReference>
<proteinExistence type="inferred from homology"/>
<dbReference type="InterPro" id="IPR036866">
    <property type="entry name" value="RibonucZ/Hydroxyglut_hydro"/>
</dbReference>
<dbReference type="Gene3D" id="3.60.15.10">
    <property type="entry name" value="Ribonuclease Z/Hydroxyacylglutathione hydrolase-like"/>
    <property type="match status" value="1"/>
</dbReference>
<dbReference type="PANTHER" id="PTHR42978">
    <property type="entry name" value="QUORUM-QUENCHING LACTONASE YTNP-RELATED-RELATED"/>
    <property type="match status" value="1"/>
</dbReference>
<evidence type="ECO:0000256" key="5">
    <source>
        <dbReference type="ARBA" id="ARBA00022833"/>
    </source>
</evidence>
<dbReference type="InterPro" id="IPR001279">
    <property type="entry name" value="Metallo-B-lactamas"/>
</dbReference>